<organism evidence="7 8">
    <name type="scientific">Gaetbulibacter jejuensis</name>
    <dbReference type="NCBI Taxonomy" id="584607"/>
    <lineage>
        <taxon>Bacteria</taxon>
        <taxon>Pseudomonadati</taxon>
        <taxon>Bacteroidota</taxon>
        <taxon>Flavobacteriia</taxon>
        <taxon>Flavobacteriales</taxon>
        <taxon>Flavobacteriaceae</taxon>
        <taxon>Gaetbulibacter</taxon>
    </lineage>
</organism>
<feature type="transmembrane region" description="Helical" evidence="5">
    <location>
        <begin position="54"/>
        <end position="71"/>
    </location>
</feature>
<feature type="transmembrane region" description="Helical" evidence="5">
    <location>
        <begin position="254"/>
        <end position="270"/>
    </location>
</feature>
<sequence length="451" mass="50002">MKEEKKYISLILIHIVLGFALFVIEPIAKLYFIIALVYFTLQIILVPKKEKVQAVLYASAYFVGAEVLFRMTKGGLAYEASKYLVIVFVIMGMFYKGLSGKGYPYFIYLILLVPAIVVASVTLTLDANFRTNIAFVLSGPVCLGAAALFCYDRKVSYQQIHNVLIYMMLPLISTTVYLFLYNPSIKDTLSGTASNAATSGGFGPNQVSTILGLGMFIMVVRLFLKSPNLALKLLNLTILGAMTFRAIVTFSRGGIFAAVIVVAAFLWSLFFKSSLRQKNQIIGSLFLLIIAISVTWVISSNQTMGLIDKRYANEDALGREKGDITTGRVTLFVEEIEGFLNSPFLGIGASRVKNARVEKGVGHLPSHNEVGRLLSEHGFFGVIILLILIIAPLAYRGRNKKNIFFYAFLCFWFATINHSGLRIAAPSFIYGLSLLHVTNETRSVHRQQLTK</sequence>
<comment type="subcellular location">
    <subcellularLocation>
        <location evidence="1">Membrane</location>
        <topology evidence="1">Multi-pass membrane protein</topology>
    </subcellularLocation>
</comment>
<evidence type="ECO:0000256" key="4">
    <source>
        <dbReference type="ARBA" id="ARBA00023136"/>
    </source>
</evidence>
<feature type="transmembrane region" description="Helical" evidence="5">
    <location>
        <begin position="131"/>
        <end position="151"/>
    </location>
</feature>
<evidence type="ECO:0000256" key="3">
    <source>
        <dbReference type="ARBA" id="ARBA00022989"/>
    </source>
</evidence>
<keyword evidence="8" id="KW-1185">Reference proteome</keyword>
<evidence type="ECO:0000256" key="1">
    <source>
        <dbReference type="ARBA" id="ARBA00004141"/>
    </source>
</evidence>
<evidence type="ECO:0000256" key="2">
    <source>
        <dbReference type="ARBA" id="ARBA00022692"/>
    </source>
</evidence>
<gene>
    <name evidence="7" type="ORF">GCM10009431_25880</name>
</gene>
<evidence type="ECO:0000313" key="7">
    <source>
        <dbReference type="EMBL" id="GAA0747932.1"/>
    </source>
</evidence>
<proteinExistence type="predicted"/>
<reference evidence="8" key="1">
    <citation type="journal article" date="2019" name="Int. J. Syst. Evol. Microbiol.">
        <title>The Global Catalogue of Microorganisms (GCM) 10K type strain sequencing project: providing services to taxonomists for standard genome sequencing and annotation.</title>
        <authorList>
            <consortium name="The Broad Institute Genomics Platform"/>
            <consortium name="The Broad Institute Genome Sequencing Center for Infectious Disease"/>
            <person name="Wu L."/>
            <person name="Ma J."/>
        </authorList>
    </citation>
    <scope>NUCLEOTIDE SEQUENCE [LARGE SCALE GENOMIC DNA]</scope>
    <source>
        <strain evidence="8">JCM 15976</strain>
    </source>
</reference>
<feature type="transmembrane region" description="Helical" evidence="5">
    <location>
        <begin position="105"/>
        <end position="125"/>
    </location>
</feature>
<feature type="transmembrane region" description="Helical" evidence="5">
    <location>
        <begin position="83"/>
        <end position="98"/>
    </location>
</feature>
<feature type="transmembrane region" description="Helical" evidence="5">
    <location>
        <begin position="378"/>
        <end position="396"/>
    </location>
</feature>
<dbReference type="InterPro" id="IPR007016">
    <property type="entry name" value="O-antigen_ligase-rel_domated"/>
</dbReference>
<accession>A0ABP3V6U8</accession>
<dbReference type="InterPro" id="IPR051533">
    <property type="entry name" value="WaaL-like"/>
</dbReference>
<feature type="transmembrane region" description="Helical" evidence="5">
    <location>
        <begin position="202"/>
        <end position="224"/>
    </location>
</feature>
<evidence type="ECO:0000313" key="8">
    <source>
        <dbReference type="Proteomes" id="UP001500736"/>
    </source>
</evidence>
<feature type="domain" description="O-antigen ligase-related" evidence="6">
    <location>
        <begin position="241"/>
        <end position="386"/>
    </location>
</feature>
<protein>
    <submittedName>
        <fullName evidence="7">O-antigen ligase family protein</fullName>
    </submittedName>
</protein>
<name>A0ABP3V6U8_9FLAO</name>
<feature type="transmembrane region" description="Helical" evidence="5">
    <location>
        <begin position="7"/>
        <end position="24"/>
    </location>
</feature>
<dbReference type="PANTHER" id="PTHR37422">
    <property type="entry name" value="TEICHURONIC ACID BIOSYNTHESIS PROTEIN TUAE"/>
    <property type="match status" value="1"/>
</dbReference>
<keyword evidence="2 5" id="KW-0812">Transmembrane</keyword>
<keyword evidence="7" id="KW-0436">Ligase</keyword>
<feature type="transmembrane region" description="Helical" evidence="5">
    <location>
        <begin position="163"/>
        <end position="182"/>
    </location>
</feature>
<feature type="transmembrane region" description="Helical" evidence="5">
    <location>
        <begin position="229"/>
        <end position="248"/>
    </location>
</feature>
<evidence type="ECO:0000259" key="6">
    <source>
        <dbReference type="Pfam" id="PF04932"/>
    </source>
</evidence>
<dbReference type="Proteomes" id="UP001500736">
    <property type="component" value="Unassembled WGS sequence"/>
</dbReference>
<dbReference type="Pfam" id="PF04932">
    <property type="entry name" value="Wzy_C"/>
    <property type="match status" value="1"/>
</dbReference>
<feature type="transmembrane region" description="Helical" evidence="5">
    <location>
        <begin position="282"/>
        <end position="299"/>
    </location>
</feature>
<dbReference type="RefSeq" id="WP_343798909.1">
    <property type="nucleotide sequence ID" value="NZ_BAAAGF010000004.1"/>
</dbReference>
<comment type="caution">
    <text evidence="7">The sequence shown here is derived from an EMBL/GenBank/DDBJ whole genome shotgun (WGS) entry which is preliminary data.</text>
</comment>
<feature type="transmembrane region" description="Helical" evidence="5">
    <location>
        <begin position="30"/>
        <end position="47"/>
    </location>
</feature>
<dbReference type="PANTHER" id="PTHR37422:SF17">
    <property type="entry name" value="O-ANTIGEN LIGASE"/>
    <property type="match status" value="1"/>
</dbReference>
<keyword evidence="4 5" id="KW-0472">Membrane</keyword>
<dbReference type="EMBL" id="BAAAGF010000004">
    <property type="protein sequence ID" value="GAA0747932.1"/>
    <property type="molecule type" value="Genomic_DNA"/>
</dbReference>
<evidence type="ECO:0000256" key="5">
    <source>
        <dbReference type="SAM" id="Phobius"/>
    </source>
</evidence>
<keyword evidence="3 5" id="KW-1133">Transmembrane helix</keyword>
<feature type="transmembrane region" description="Helical" evidence="5">
    <location>
        <begin position="403"/>
        <end position="425"/>
    </location>
</feature>
<dbReference type="GO" id="GO:0016874">
    <property type="term" value="F:ligase activity"/>
    <property type="evidence" value="ECO:0007669"/>
    <property type="project" value="UniProtKB-KW"/>
</dbReference>